<gene>
    <name evidence="2" type="ORF">KCX74_17950</name>
</gene>
<feature type="transmembrane region" description="Helical" evidence="1">
    <location>
        <begin position="162"/>
        <end position="184"/>
    </location>
</feature>
<dbReference type="EMBL" id="JAGSOT010000076">
    <property type="protein sequence ID" value="MBR7797911.1"/>
    <property type="molecule type" value="Genomic_DNA"/>
</dbReference>
<feature type="transmembrane region" description="Helical" evidence="1">
    <location>
        <begin position="36"/>
        <end position="53"/>
    </location>
</feature>
<feature type="transmembrane region" description="Helical" evidence="1">
    <location>
        <begin position="65"/>
        <end position="84"/>
    </location>
</feature>
<proteinExistence type="predicted"/>
<evidence type="ECO:0008006" key="4">
    <source>
        <dbReference type="Google" id="ProtNLM"/>
    </source>
</evidence>
<dbReference type="PANTHER" id="PTHR11040:SF44">
    <property type="entry name" value="PROTEIN ZNTC-RELATED"/>
    <property type="match status" value="1"/>
</dbReference>
<name>A0A941ICV7_9BACI</name>
<dbReference type="GO" id="GO:0005385">
    <property type="term" value="F:zinc ion transmembrane transporter activity"/>
    <property type="evidence" value="ECO:0007669"/>
    <property type="project" value="TreeGrafter"/>
</dbReference>
<comment type="caution">
    <text evidence="2">The sequence shown here is derived from an EMBL/GenBank/DDBJ whole genome shotgun (WGS) entry which is preliminary data.</text>
</comment>
<keyword evidence="1" id="KW-0812">Transmembrane</keyword>
<reference evidence="2" key="1">
    <citation type="submission" date="2021-04" db="EMBL/GenBank/DDBJ databases">
        <title>Isolation and polyphasic classification of algal microorganism.</title>
        <authorList>
            <person name="Wang S."/>
        </authorList>
    </citation>
    <scope>NUCLEOTIDE SEQUENCE</scope>
    <source>
        <strain evidence="2">720a</strain>
    </source>
</reference>
<sequence length="241" mass="26518">MKLVVIVGVLVFIGLLFGGFLASIMKIIFNKQTANLYLFASGILIGIVVFMLVPEAMGHYNRLGLIIGILGGVSFMLFLETNVLKSVNSDQLRPRMILSSFFLIIGIVFHNLPVGLMVGMELDSATWLLDGTLLGPFVIHQIPEGMALFVSFLAWTDTLSPFLITAFSLASFMILFIAIGHFVMDFTFKTKSVCMGIAIGTLGYASIHGIHYRRGSFSTSYIHLLLGVLFILIYTVLIKSH</sequence>
<evidence type="ECO:0000313" key="3">
    <source>
        <dbReference type="Proteomes" id="UP000675284"/>
    </source>
</evidence>
<evidence type="ECO:0000256" key="1">
    <source>
        <dbReference type="SAM" id="Phobius"/>
    </source>
</evidence>
<keyword evidence="1" id="KW-0472">Membrane</keyword>
<accession>A0A941ICV7</accession>
<dbReference type="GO" id="GO:0016020">
    <property type="term" value="C:membrane"/>
    <property type="evidence" value="ECO:0007669"/>
    <property type="project" value="TreeGrafter"/>
</dbReference>
<keyword evidence="1" id="KW-1133">Transmembrane helix</keyword>
<feature type="transmembrane region" description="Helical" evidence="1">
    <location>
        <begin position="138"/>
        <end position="155"/>
    </location>
</feature>
<feature type="transmembrane region" description="Helical" evidence="1">
    <location>
        <begin position="190"/>
        <end position="207"/>
    </location>
</feature>
<evidence type="ECO:0000313" key="2">
    <source>
        <dbReference type="EMBL" id="MBR7797911.1"/>
    </source>
</evidence>
<dbReference type="Proteomes" id="UP000675284">
    <property type="component" value="Unassembled WGS sequence"/>
</dbReference>
<organism evidence="2 3">
    <name type="scientific">Virgibacillus salarius</name>
    <dbReference type="NCBI Taxonomy" id="447199"/>
    <lineage>
        <taxon>Bacteria</taxon>
        <taxon>Bacillati</taxon>
        <taxon>Bacillota</taxon>
        <taxon>Bacilli</taxon>
        <taxon>Bacillales</taxon>
        <taxon>Bacillaceae</taxon>
        <taxon>Virgibacillus</taxon>
    </lineage>
</organism>
<keyword evidence="3" id="KW-1185">Reference proteome</keyword>
<dbReference type="RefSeq" id="WP_166530898.1">
    <property type="nucleotide sequence ID" value="NZ_JAGSOT010000076.1"/>
</dbReference>
<dbReference type="PANTHER" id="PTHR11040">
    <property type="entry name" value="ZINC/IRON TRANSPORTER"/>
    <property type="match status" value="1"/>
</dbReference>
<feature type="transmembrane region" description="Helical" evidence="1">
    <location>
        <begin position="6"/>
        <end position="29"/>
    </location>
</feature>
<dbReference type="AlphaFoldDB" id="A0A941ICV7"/>
<protein>
    <recommendedName>
        <fullName evidence="4">Zinc transporter, ZIP family</fullName>
    </recommendedName>
</protein>
<feature type="transmembrane region" description="Helical" evidence="1">
    <location>
        <begin position="219"/>
        <end position="238"/>
    </location>
</feature>
<feature type="transmembrane region" description="Helical" evidence="1">
    <location>
        <begin position="96"/>
        <end position="118"/>
    </location>
</feature>